<dbReference type="Pfam" id="PF00107">
    <property type="entry name" value="ADH_zinc_N"/>
    <property type="match status" value="1"/>
</dbReference>
<dbReference type="PROSITE" id="PS00059">
    <property type="entry name" value="ADH_ZINC"/>
    <property type="match status" value="1"/>
</dbReference>
<dbReference type="GO" id="GO:0016491">
    <property type="term" value="F:oxidoreductase activity"/>
    <property type="evidence" value="ECO:0007669"/>
    <property type="project" value="UniProtKB-KW"/>
</dbReference>
<evidence type="ECO:0000256" key="4">
    <source>
        <dbReference type="ARBA" id="ARBA00022833"/>
    </source>
</evidence>
<organism evidence="10 11">
    <name type="scientific">Phialocephala subalpina</name>
    <dbReference type="NCBI Taxonomy" id="576137"/>
    <lineage>
        <taxon>Eukaryota</taxon>
        <taxon>Fungi</taxon>
        <taxon>Dikarya</taxon>
        <taxon>Ascomycota</taxon>
        <taxon>Pezizomycotina</taxon>
        <taxon>Leotiomycetes</taxon>
        <taxon>Helotiales</taxon>
        <taxon>Mollisiaceae</taxon>
        <taxon>Phialocephala</taxon>
        <taxon>Phialocephala fortinii species complex</taxon>
    </lineage>
</organism>
<gene>
    <name evidence="10" type="ORF">PAC_10632</name>
</gene>
<dbReference type="PANTHER" id="PTHR42813:SF3">
    <property type="entry name" value="GLUTATHIONE-INDEPENDENT FORMALDEHYDE DEHYDROGENASE"/>
    <property type="match status" value="1"/>
</dbReference>
<dbReference type="InterPro" id="IPR002328">
    <property type="entry name" value="ADH_Zn_CS"/>
</dbReference>
<dbReference type="Pfam" id="PF08240">
    <property type="entry name" value="ADH_N"/>
    <property type="match status" value="1"/>
</dbReference>
<evidence type="ECO:0000256" key="3">
    <source>
        <dbReference type="ARBA" id="ARBA00022723"/>
    </source>
</evidence>
<evidence type="ECO:0000256" key="1">
    <source>
        <dbReference type="ARBA" id="ARBA00001947"/>
    </source>
</evidence>
<keyword evidence="4 7" id="KW-0862">Zinc</keyword>
<evidence type="ECO:0000256" key="7">
    <source>
        <dbReference type="RuleBase" id="RU361277"/>
    </source>
</evidence>
<sequence>MGSIETQKMKAVQWEGTPFSVSVNEVPIPTITDPLDIIVRLTSAAICGTDLHTYHGRVPTPKDLTLGHENMGIVHEIGSDITTVAVGDRVLVSAVCDKGTNNGDVQIVGSYGVGSYVGQLQGGALLLNGGQAEYLRVPFANVNVIKLPAGKEHELDYLLLTDIWPTAWWALECAGQVLGDSVVVFGAGPVGLLCAYSALLRGATRVYSVDHIPARLAKAKSIGAIPIDFSTSDPVAQIMKLEPNGVDRACDCVGFECVDATGKNVEHLVVNWAVNVTRVGGGIGLIGVYLLGDLKPATDSDSKGDIQFPAGLFWVKSLSMKGGTAQLRLYQDLLKGLIESGKAKPSFVFEKEFSIEQGKEAFKEFSEHKLVKAVFKF</sequence>
<dbReference type="PANTHER" id="PTHR42813">
    <property type="entry name" value="ZINC-TYPE ALCOHOL DEHYDROGENASE-LIKE"/>
    <property type="match status" value="1"/>
</dbReference>
<evidence type="ECO:0000259" key="8">
    <source>
        <dbReference type="Pfam" id="PF00107"/>
    </source>
</evidence>
<evidence type="ECO:0000256" key="5">
    <source>
        <dbReference type="ARBA" id="ARBA00023002"/>
    </source>
</evidence>
<dbReference type="AlphaFoldDB" id="A0A1L7X6U1"/>
<dbReference type="InterPro" id="IPR013154">
    <property type="entry name" value="ADH-like_N"/>
</dbReference>
<protein>
    <submittedName>
        <fullName evidence="10">Related to formaldehyde dehydrogenase</fullName>
    </submittedName>
</protein>
<evidence type="ECO:0000313" key="10">
    <source>
        <dbReference type="EMBL" id="CZR60736.1"/>
    </source>
</evidence>
<dbReference type="SUPFAM" id="SSF51735">
    <property type="entry name" value="NAD(P)-binding Rossmann-fold domains"/>
    <property type="match status" value="1"/>
</dbReference>
<comment type="similarity">
    <text evidence="2 7">Belongs to the zinc-containing alcohol dehydrogenase family.</text>
</comment>
<reference evidence="10 11" key="1">
    <citation type="submission" date="2016-03" db="EMBL/GenBank/DDBJ databases">
        <authorList>
            <person name="Ploux O."/>
        </authorList>
    </citation>
    <scope>NUCLEOTIDE SEQUENCE [LARGE SCALE GENOMIC DNA]</scope>
    <source>
        <strain evidence="10 11">UAMH 11012</strain>
    </source>
</reference>
<name>A0A1L7X6U1_9HELO</name>
<accession>A0A1L7X6U1</accession>
<feature type="domain" description="Alcohol dehydrogenase-like N-terminal" evidence="9">
    <location>
        <begin position="35"/>
        <end position="148"/>
    </location>
</feature>
<dbReference type="InterPro" id="IPR013149">
    <property type="entry name" value="ADH-like_C"/>
</dbReference>
<proteinExistence type="inferred from homology"/>
<evidence type="ECO:0000259" key="9">
    <source>
        <dbReference type="Pfam" id="PF08240"/>
    </source>
</evidence>
<keyword evidence="3 7" id="KW-0479">Metal-binding</keyword>
<evidence type="ECO:0000256" key="6">
    <source>
        <dbReference type="ARBA" id="ARBA00023027"/>
    </source>
</evidence>
<dbReference type="InterPro" id="IPR036291">
    <property type="entry name" value="NAD(P)-bd_dom_sf"/>
</dbReference>
<comment type="cofactor">
    <cofactor evidence="1 7">
        <name>Zn(2+)</name>
        <dbReference type="ChEBI" id="CHEBI:29105"/>
    </cofactor>
</comment>
<dbReference type="Gene3D" id="3.90.180.10">
    <property type="entry name" value="Medium-chain alcohol dehydrogenases, catalytic domain"/>
    <property type="match status" value="1"/>
</dbReference>
<keyword evidence="5" id="KW-0560">Oxidoreductase</keyword>
<evidence type="ECO:0000256" key="2">
    <source>
        <dbReference type="ARBA" id="ARBA00008072"/>
    </source>
</evidence>
<keyword evidence="11" id="KW-1185">Reference proteome</keyword>
<dbReference type="OrthoDB" id="3941538at2759"/>
<dbReference type="EMBL" id="FJOG01000016">
    <property type="protein sequence ID" value="CZR60736.1"/>
    <property type="molecule type" value="Genomic_DNA"/>
</dbReference>
<evidence type="ECO:0000313" key="11">
    <source>
        <dbReference type="Proteomes" id="UP000184330"/>
    </source>
</evidence>
<dbReference type="Gene3D" id="3.40.50.720">
    <property type="entry name" value="NAD(P)-binding Rossmann-like Domain"/>
    <property type="match status" value="1"/>
</dbReference>
<dbReference type="STRING" id="576137.A0A1L7X6U1"/>
<dbReference type="GO" id="GO:0008270">
    <property type="term" value="F:zinc ion binding"/>
    <property type="evidence" value="ECO:0007669"/>
    <property type="project" value="InterPro"/>
</dbReference>
<feature type="domain" description="Alcohol dehydrogenase-like C-terminal" evidence="8">
    <location>
        <begin position="189"/>
        <end position="290"/>
    </location>
</feature>
<dbReference type="Proteomes" id="UP000184330">
    <property type="component" value="Unassembled WGS sequence"/>
</dbReference>
<dbReference type="SUPFAM" id="SSF50129">
    <property type="entry name" value="GroES-like"/>
    <property type="match status" value="1"/>
</dbReference>
<keyword evidence="6" id="KW-0520">NAD</keyword>
<dbReference type="InterPro" id="IPR011032">
    <property type="entry name" value="GroES-like_sf"/>
</dbReference>